<evidence type="ECO:0000256" key="3">
    <source>
        <dbReference type="ARBA" id="ARBA00022617"/>
    </source>
</evidence>
<dbReference type="InterPro" id="IPR002403">
    <property type="entry name" value="Cyt_P450_E_grp-IV"/>
</dbReference>
<dbReference type="AlphaFoldDB" id="S3D5S8"/>
<accession>S3D5S8</accession>
<dbReference type="GO" id="GO:0005506">
    <property type="term" value="F:iron ion binding"/>
    <property type="evidence" value="ECO:0007669"/>
    <property type="project" value="InterPro"/>
</dbReference>
<evidence type="ECO:0000256" key="2">
    <source>
        <dbReference type="ARBA" id="ARBA00010617"/>
    </source>
</evidence>
<dbReference type="GO" id="GO:0016705">
    <property type="term" value="F:oxidoreductase activity, acting on paired donors, with incorporation or reduction of molecular oxygen"/>
    <property type="evidence" value="ECO:0007669"/>
    <property type="project" value="InterPro"/>
</dbReference>
<keyword evidence="10" id="KW-1185">Reference proteome</keyword>
<gene>
    <name evidence="9" type="ORF">GLAREA_06800</name>
</gene>
<reference evidence="9 10" key="1">
    <citation type="journal article" date="2013" name="BMC Genomics">
        <title>Genomics-driven discovery of the pneumocandin biosynthetic gene cluster in the fungus Glarea lozoyensis.</title>
        <authorList>
            <person name="Chen L."/>
            <person name="Yue Q."/>
            <person name="Zhang X."/>
            <person name="Xiang M."/>
            <person name="Wang C."/>
            <person name="Li S."/>
            <person name="Che Y."/>
            <person name="Ortiz-Lopez F.J."/>
            <person name="Bills G.F."/>
            <person name="Liu X."/>
            <person name="An Z."/>
        </authorList>
    </citation>
    <scope>NUCLEOTIDE SEQUENCE [LARGE SCALE GENOMIC DNA]</scope>
    <source>
        <strain evidence="10">ATCC 20868 / MF5171</strain>
    </source>
</reference>
<dbReference type="HOGENOM" id="CLU_022195_9_2_1"/>
<dbReference type="RefSeq" id="XP_008078939.1">
    <property type="nucleotide sequence ID" value="XM_008080748.1"/>
</dbReference>
<dbReference type="Gene3D" id="1.10.630.10">
    <property type="entry name" value="Cytochrome P450"/>
    <property type="match status" value="1"/>
</dbReference>
<dbReference type="PANTHER" id="PTHR46206:SF1">
    <property type="entry name" value="P450, PUTATIVE (EUROFUNG)-RELATED"/>
    <property type="match status" value="1"/>
</dbReference>
<evidence type="ECO:0000256" key="7">
    <source>
        <dbReference type="ARBA" id="ARBA00023033"/>
    </source>
</evidence>
<evidence type="ECO:0000313" key="10">
    <source>
        <dbReference type="Proteomes" id="UP000016922"/>
    </source>
</evidence>
<dbReference type="Pfam" id="PF00067">
    <property type="entry name" value="p450"/>
    <property type="match status" value="1"/>
</dbReference>
<keyword evidence="7" id="KW-0503">Monooxygenase</keyword>
<organism evidence="9 10">
    <name type="scientific">Glarea lozoyensis (strain ATCC 20868 / MF5171)</name>
    <dbReference type="NCBI Taxonomy" id="1116229"/>
    <lineage>
        <taxon>Eukaryota</taxon>
        <taxon>Fungi</taxon>
        <taxon>Dikarya</taxon>
        <taxon>Ascomycota</taxon>
        <taxon>Pezizomycotina</taxon>
        <taxon>Leotiomycetes</taxon>
        <taxon>Helotiales</taxon>
        <taxon>Helotiaceae</taxon>
        <taxon>Glarea</taxon>
    </lineage>
</organism>
<dbReference type="STRING" id="1116229.S3D5S8"/>
<dbReference type="GeneID" id="19465853"/>
<dbReference type="InterPro" id="IPR036396">
    <property type="entry name" value="Cyt_P450_sf"/>
</dbReference>
<keyword evidence="3 8" id="KW-0349">Heme</keyword>
<evidence type="ECO:0000256" key="8">
    <source>
        <dbReference type="PIRSR" id="PIRSR602403-1"/>
    </source>
</evidence>
<dbReference type="PANTHER" id="PTHR46206">
    <property type="entry name" value="CYTOCHROME P450"/>
    <property type="match status" value="1"/>
</dbReference>
<dbReference type="Proteomes" id="UP000016922">
    <property type="component" value="Unassembled WGS sequence"/>
</dbReference>
<keyword evidence="6 8" id="KW-0408">Iron</keyword>
<dbReference type="OrthoDB" id="1844152at2759"/>
<sequence>MESPLSLLQVLGCVAIVILAFSLKDYYQSDETGFFAAVAVVGLRPEWFTWLQSTVRSLWATQGWAFDGYNKFSKNNIPFVIPSIDRGPLVVIPPRQIKKIYDLPESVLDVHNTQNDTLQVKWTIWDDEVGVNNFQIKVIRNQLTRNLEVLTPMIAEELSWGFERFWGTDTNEWKPIRIWDSALKLIAGAANGAFCGAPLCRNDKFLKDLRDHAMSIFAGAIIINSTPKILKPVSGTLVGWTTWFLFEKTLKTCLPFVKERLAETAKLRENPSYNWTPPKDALQWIIDECYLTGNPAQLDPKRVAHRLLLVNDISLHSTSFTVQNVILDLFSQDPSLGFVEALREQCATVLAEAGGSWTRDAVRKLTLVDSTIRESMRLSPFGTIGLPRTVVHPEGIKLENTDITVPPGTVLAVPMEPVHYDEDIYPDARKFNAFRFAQPGAVRNIFDSFTSKEDMEAARISEANGDPKKVKSSVTLDDAFLGFGFGKYACPGRFFALNEMKIFMAHMLLNYDIEYLKVRPQHMNIISLKLPLNKGTIRVRRRVGTVGN</sequence>
<dbReference type="CDD" id="cd11041">
    <property type="entry name" value="CYP503A1-like"/>
    <property type="match status" value="1"/>
</dbReference>
<comment type="cofactor">
    <cofactor evidence="1 8">
        <name>heme</name>
        <dbReference type="ChEBI" id="CHEBI:30413"/>
    </cofactor>
</comment>
<evidence type="ECO:0000256" key="4">
    <source>
        <dbReference type="ARBA" id="ARBA00022723"/>
    </source>
</evidence>
<dbReference type="PRINTS" id="PR00465">
    <property type="entry name" value="EP450IV"/>
</dbReference>
<evidence type="ECO:0000256" key="5">
    <source>
        <dbReference type="ARBA" id="ARBA00023002"/>
    </source>
</evidence>
<comment type="similarity">
    <text evidence="2">Belongs to the cytochrome P450 family.</text>
</comment>
<name>S3D5S8_GLAL2</name>
<evidence type="ECO:0000256" key="6">
    <source>
        <dbReference type="ARBA" id="ARBA00023004"/>
    </source>
</evidence>
<protein>
    <submittedName>
        <fullName evidence="9">Cytochrome P450</fullName>
    </submittedName>
</protein>
<dbReference type="SUPFAM" id="SSF48264">
    <property type="entry name" value="Cytochrome P450"/>
    <property type="match status" value="1"/>
</dbReference>
<evidence type="ECO:0000256" key="1">
    <source>
        <dbReference type="ARBA" id="ARBA00001971"/>
    </source>
</evidence>
<dbReference type="GO" id="GO:0020037">
    <property type="term" value="F:heme binding"/>
    <property type="evidence" value="ECO:0007669"/>
    <property type="project" value="InterPro"/>
</dbReference>
<keyword evidence="5" id="KW-0560">Oxidoreductase</keyword>
<dbReference type="EMBL" id="KE145357">
    <property type="protein sequence ID" value="EPE33787.1"/>
    <property type="molecule type" value="Genomic_DNA"/>
</dbReference>
<dbReference type="KEGG" id="glz:GLAREA_06800"/>
<dbReference type="GO" id="GO:0004497">
    <property type="term" value="F:monooxygenase activity"/>
    <property type="evidence" value="ECO:0007669"/>
    <property type="project" value="UniProtKB-KW"/>
</dbReference>
<dbReference type="eggNOG" id="KOG0684">
    <property type="taxonomic scope" value="Eukaryota"/>
</dbReference>
<feature type="binding site" description="axial binding residue" evidence="8">
    <location>
        <position position="490"/>
    </location>
    <ligand>
        <name>heme</name>
        <dbReference type="ChEBI" id="CHEBI:30413"/>
    </ligand>
    <ligandPart>
        <name>Fe</name>
        <dbReference type="ChEBI" id="CHEBI:18248"/>
    </ligandPart>
</feature>
<keyword evidence="4 8" id="KW-0479">Metal-binding</keyword>
<dbReference type="OMA" id="DHAMSIF"/>
<proteinExistence type="inferred from homology"/>
<dbReference type="InterPro" id="IPR001128">
    <property type="entry name" value="Cyt_P450"/>
</dbReference>
<evidence type="ECO:0000313" key="9">
    <source>
        <dbReference type="EMBL" id="EPE33787.1"/>
    </source>
</evidence>